<feature type="non-terminal residue" evidence="12">
    <location>
        <position position="341"/>
    </location>
</feature>
<dbReference type="GO" id="GO:0071038">
    <property type="term" value="P:TRAMP-dependent tRNA surveillance pathway"/>
    <property type="evidence" value="ECO:0007669"/>
    <property type="project" value="TreeGrafter"/>
</dbReference>
<dbReference type="InterPro" id="IPR020568">
    <property type="entry name" value="Ribosomal_Su5_D2-typ_SF"/>
</dbReference>
<evidence type="ECO:0000256" key="5">
    <source>
        <dbReference type="ARBA" id="ARBA00022552"/>
    </source>
</evidence>
<evidence type="ECO:0000313" key="13">
    <source>
        <dbReference type="Proteomes" id="UP000799440"/>
    </source>
</evidence>
<dbReference type="InterPro" id="IPR001247">
    <property type="entry name" value="ExoRNase_PH_dom1"/>
</dbReference>
<evidence type="ECO:0000256" key="10">
    <source>
        <dbReference type="SAM" id="MobiDB-lite"/>
    </source>
</evidence>
<evidence type="ECO:0000256" key="4">
    <source>
        <dbReference type="ARBA" id="ARBA00022490"/>
    </source>
</evidence>
<feature type="domain" description="Exoribonuclease phosphorolytic" evidence="11">
    <location>
        <begin position="51"/>
        <end position="227"/>
    </location>
</feature>
<dbReference type="AlphaFoldDB" id="A0A6A6VET9"/>
<keyword evidence="8" id="KW-0539">Nucleus</keyword>
<dbReference type="SUPFAM" id="SSF55666">
    <property type="entry name" value="Ribonuclease PH domain 2-like"/>
    <property type="match status" value="1"/>
</dbReference>
<protein>
    <recommendedName>
        <fullName evidence="9">Ribosomal RNA-processing protein 43</fullName>
    </recommendedName>
</protein>
<evidence type="ECO:0000256" key="2">
    <source>
        <dbReference type="ARBA" id="ARBA00004604"/>
    </source>
</evidence>
<gene>
    <name evidence="12" type="ORF">M011DRAFT_384794</name>
</gene>
<dbReference type="InterPro" id="IPR036345">
    <property type="entry name" value="ExoRNase_PH_dom2_sf"/>
</dbReference>
<comment type="subcellular location">
    <subcellularLocation>
        <location evidence="1">Cytoplasm</location>
    </subcellularLocation>
    <subcellularLocation>
        <location evidence="2">Nucleus</location>
        <location evidence="2">Nucleolus</location>
    </subcellularLocation>
</comment>
<evidence type="ECO:0000256" key="8">
    <source>
        <dbReference type="ARBA" id="ARBA00023242"/>
    </source>
</evidence>
<keyword evidence="5" id="KW-0698">rRNA processing</keyword>
<feature type="non-terminal residue" evidence="12">
    <location>
        <position position="1"/>
    </location>
</feature>
<evidence type="ECO:0000259" key="11">
    <source>
        <dbReference type="Pfam" id="PF01138"/>
    </source>
</evidence>
<dbReference type="GO" id="GO:0035925">
    <property type="term" value="F:mRNA 3'-UTR AU-rich region binding"/>
    <property type="evidence" value="ECO:0007669"/>
    <property type="project" value="TreeGrafter"/>
</dbReference>
<dbReference type="GO" id="GO:0071035">
    <property type="term" value="P:nuclear polyadenylation-dependent rRNA catabolic process"/>
    <property type="evidence" value="ECO:0007669"/>
    <property type="project" value="TreeGrafter"/>
</dbReference>
<dbReference type="GO" id="GO:0000176">
    <property type="term" value="C:nuclear exosome (RNase complex)"/>
    <property type="evidence" value="ECO:0007669"/>
    <property type="project" value="TreeGrafter"/>
</dbReference>
<dbReference type="OrthoDB" id="45882at2759"/>
<keyword evidence="13" id="KW-1185">Reference proteome</keyword>
<evidence type="ECO:0000313" key="12">
    <source>
        <dbReference type="EMBL" id="KAF2749128.1"/>
    </source>
</evidence>
<dbReference type="GO" id="GO:0034473">
    <property type="term" value="P:U1 snRNA 3'-end processing"/>
    <property type="evidence" value="ECO:0007669"/>
    <property type="project" value="TreeGrafter"/>
</dbReference>
<evidence type="ECO:0000256" key="9">
    <source>
        <dbReference type="ARBA" id="ARBA00030617"/>
    </source>
</evidence>
<evidence type="ECO:0000256" key="3">
    <source>
        <dbReference type="ARBA" id="ARBA00006678"/>
    </source>
</evidence>
<dbReference type="GO" id="GO:0034476">
    <property type="term" value="P:U5 snRNA 3'-end processing"/>
    <property type="evidence" value="ECO:0007669"/>
    <property type="project" value="TreeGrafter"/>
</dbReference>
<accession>A0A6A6VET9</accession>
<dbReference type="GO" id="GO:0000177">
    <property type="term" value="C:cytoplasmic exosome (RNase complex)"/>
    <property type="evidence" value="ECO:0007669"/>
    <property type="project" value="TreeGrafter"/>
</dbReference>
<evidence type="ECO:0000256" key="7">
    <source>
        <dbReference type="ARBA" id="ARBA00022884"/>
    </source>
</evidence>
<dbReference type="EMBL" id="MU006567">
    <property type="protein sequence ID" value="KAF2749128.1"/>
    <property type="molecule type" value="Genomic_DNA"/>
</dbReference>
<dbReference type="InterPro" id="IPR027408">
    <property type="entry name" value="PNPase/RNase_PH_dom_sf"/>
</dbReference>
<dbReference type="GO" id="GO:0000467">
    <property type="term" value="P:exonucleolytic trimming to generate mature 3'-end of 5.8S rRNA from tricistronic rRNA transcript (SSU-rRNA, 5.8S rRNA, LSU-rRNA)"/>
    <property type="evidence" value="ECO:0007669"/>
    <property type="project" value="TreeGrafter"/>
</dbReference>
<proteinExistence type="inferred from homology"/>
<dbReference type="GO" id="GO:0016075">
    <property type="term" value="P:rRNA catabolic process"/>
    <property type="evidence" value="ECO:0007669"/>
    <property type="project" value="TreeGrafter"/>
</dbReference>
<name>A0A6A6VET9_9PLEO</name>
<dbReference type="Gene3D" id="3.30.230.70">
    <property type="entry name" value="GHMP Kinase, N-terminal domain"/>
    <property type="match status" value="1"/>
</dbReference>
<dbReference type="SUPFAM" id="SSF54211">
    <property type="entry name" value="Ribosomal protein S5 domain 2-like"/>
    <property type="match status" value="1"/>
</dbReference>
<evidence type="ECO:0000256" key="1">
    <source>
        <dbReference type="ARBA" id="ARBA00004496"/>
    </source>
</evidence>
<dbReference type="GO" id="GO:0034475">
    <property type="term" value="P:U4 snRNA 3'-end processing"/>
    <property type="evidence" value="ECO:0007669"/>
    <property type="project" value="TreeGrafter"/>
</dbReference>
<dbReference type="GO" id="GO:0071028">
    <property type="term" value="P:nuclear mRNA surveillance"/>
    <property type="evidence" value="ECO:0007669"/>
    <property type="project" value="TreeGrafter"/>
</dbReference>
<keyword evidence="7" id="KW-0694">RNA-binding</keyword>
<keyword evidence="6" id="KW-0271">Exosome</keyword>
<dbReference type="GO" id="GO:0005730">
    <property type="term" value="C:nucleolus"/>
    <property type="evidence" value="ECO:0007669"/>
    <property type="project" value="UniProtKB-SubCell"/>
</dbReference>
<dbReference type="Proteomes" id="UP000799440">
    <property type="component" value="Unassembled WGS sequence"/>
</dbReference>
<sequence>STTTAPTNPLAFPRDIFAALAPTNFLTTHLSSSSTSAHPLRANHRSASTPRAPQIHTGSLTHAHGSAVVRLGNTVAVCGVRGEILVSDSDEPISNTARTEEYVENESEDDEVEKLGLLVPNFEINTGSTPSLIPGLAPSAFAQTLTARTRDLLGSTRMIRAADLRITYSKSTTENVGEEAEEEEEQETVVKARWVLYIDTVFLSIDGNAFDCAWLGILSALRSAKLPYAYFDEEYEGILCSDDPKEARALRLRGCPVPSTFAVFEGQGDEKGRWWMVDPDAFEESVTRESVCVVVDGEEGGKTVIKRVEKSGGGAVDRGVLKEMVERARERWSVWKGLIEG</sequence>
<dbReference type="PANTHER" id="PTHR11097">
    <property type="entry name" value="EXOSOME COMPLEX EXONUCLEASE RIBOSOMAL RNA PROCESSING PROTEIN"/>
    <property type="match status" value="1"/>
</dbReference>
<feature type="region of interest" description="Disordered" evidence="10">
    <location>
        <begin position="29"/>
        <end position="52"/>
    </location>
</feature>
<dbReference type="InterPro" id="IPR050590">
    <property type="entry name" value="Exosome_comp_Rrp42_subfam"/>
</dbReference>
<comment type="similarity">
    <text evidence="3">Belongs to the RNase PH family.</text>
</comment>
<organism evidence="12 13">
    <name type="scientific">Sporormia fimetaria CBS 119925</name>
    <dbReference type="NCBI Taxonomy" id="1340428"/>
    <lineage>
        <taxon>Eukaryota</taxon>
        <taxon>Fungi</taxon>
        <taxon>Dikarya</taxon>
        <taxon>Ascomycota</taxon>
        <taxon>Pezizomycotina</taxon>
        <taxon>Dothideomycetes</taxon>
        <taxon>Pleosporomycetidae</taxon>
        <taxon>Pleosporales</taxon>
        <taxon>Sporormiaceae</taxon>
        <taxon>Sporormia</taxon>
    </lineage>
</organism>
<dbReference type="Pfam" id="PF01138">
    <property type="entry name" value="RNase_PH"/>
    <property type="match status" value="1"/>
</dbReference>
<evidence type="ECO:0000256" key="6">
    <source>
        <dbReference type="ARBA" id="ARBA00022835"/>
    </source>
</evidence>
<keyword evidence="4" id="KW-0963">Cytoplasm</keyword>
<reference evidence="12" key="1">
    <citation type="journal article" date="2020" name="Stud. Mycol.">
        <title>101 Dothideomycetes genomes: a test case for predicting lifestyles and emergence of pathogens.</title>
        <authorList>
            <person name="Haridas S."/>
            <person name="Albert R."/>
            <person name="Binder M."/>
            <person name="Bloem J."/>
            <person name="Labutti K."/>
            <person name="Salamov A."/>
            <person name="Andreopoulos B."/>
            <person name="Baker S."/>
            <person name="Barry K."/>
            <person name="Bills G."/>
            <person name="Bluhm B."/>
            <person name="Cannon C."/>
            <person name="Castanera R."/>
            <person name="Culley D."/>
            <person name="Daum C."/>
            <person name="Ezra D."/>
            <person name="Gonzalez J."/>
            <person name="Henrissat B."/>
            <person name="Kuo A."/>
            <person name="Liang C."/>
            <person name="Lipzen A."/>
            <person name="Lutzoni F."/>
            <person name="Magnuson J."/>
            <person name="Mondo S."/>
            <person name="Nolan M."/>
            <person name="Ohm R."/>
            <person name="Pangilinan J."/>
            <person name="Park H.-J."/>
            <person name="Ramirez L."/>
            <person name="Alfaro M."/>
            <person name="Sun H."/>
            <person name="Tritt A."/>
            <person name="Yoshinaga Y."/>
            <person name="Zwiers L.-H."/>
            <person name="Turgeon B."/>
            <person name="Goodwin S."/>
            <person name="Spatafora J."/>
            <person name="Crous P."/>
            <person name="Grigoriev I."/>
        </authorList>
    </citation>
    <scope>NUCLEOTIDE SEQUENCE</scope>
    <source>
        <strain evidence="12">CBS 119925</strain>
    </source>
</reference>
<dbReference type="PANTHER" id="PTHR11097:SF9">
    <property type="entry name" value="EXOSOME COMPLEX COMPONENT RRP43"/>
    <property type="match status" value="1"/>
</dbReference>